<proteinExistence type="predicted"/>
<sequence>MALETGHWSVVRGEGINQIANPGLMAVLMMTIVSQGLELAPGRGDHTRLILEWSIFGLDHCRPLGFLQETQDVDCGDTRCGLWRHKMWTVETQDVDWGDTRCGLGRHKMWTGETQDVDCGDTRCGLWRHKMWTVETQDFSGTQRQRQNQTLFLAVVFEDSQIYLPLLSGEGPTSRCDKQYEK</sequence>
<accession>A0AAE1D9B2</accession>
<dbReference type="EMBL" id="JAWDGP010004759">
    <property type="protein sequence ID" value="KAK3762091.1"/>
    <property type="molecule type" value="Genomic_DNA"/>
</dbReference>
<dbReference type="AlphaFoldDB" id="A0AAE1D9B2"/>
<dbReference type="Proteomes" id="UP001283361">
    <property type="component" value="Unassembled WGS sequence"/>
</dbReference>
<reference evidence="1" key="1">
    <citation type="journal article" date="2023" name="G3 (Bethesda)">
        <title>A reference genome for the long-term kleptoplast-retaining sea slug Elysia crispata morphotype clarki.</title>
        <authorList>
            <person name="Eastman K.E."/>
            <person name="Pendleton A.L."/>
            <person name="Shaikh M.A."/>
            <person name="Suttiyut T."/>
            <person name="Ogas R."/>
            <person name="Tomko P."/>
            <person name="Gavelis G."/>
            <person name="Widhalm J.R."/>
            <person name="Wisecaver J.H."/>
        </authorList>
    </citation>
    <scope>NUCLEOTIDE SEQUENCE</scope>
    <source>
        <strain evidence="1">ECLA1</strain>
    </source>
</reference>
<evidence type="ECO:0000313" key="1">
    <source>
        <dbReference type="EMBL" id="KAK3762091.1"/>
    </source>
</evidence>
<keyword evidence="2" id="KW-1185">Reference proteome</keyword>
<name>A0AAE1D9B2_9GAST</name>
<protein>
    <submittedName>
        <fullName evidence="1">Uncharacterized protein</fullName>
    </submittedName>
</protein>
<organism evidence="1 2">
    <name type="scientific">Elysia crispata</name>
    <name type="common">lettuce slug</name>
    <dbReference type="NCBI Taxonomy" id="231223"/>
    <lineage>
        <taxon>Eukaryota</taxon>
        <taxon>Metazoa</taxon>
        <taxon>Spiralia</taxon>
        <taxon>Lophotrochozoa</taxon>
        <taxon>Mollusca</taxon>
        <taxon>Gastropoda</taxon>
        <taxon>Heterobranchia</taxon>
        <taxon>Euthyneura</taxon>
        <taxon>Panpulmonata</taxon>
        <taxon>Sacoglossa</taxon>
        <taxon>Placobranchoidea</taxon>
        <taxon>Plakobranchidae</taxon>
        <taxon>Elysia</taxon>
    </lineage>
</organism>
<gene>
    <name evidence="1" type="ORF">RRG08_037188</name>
</gene>
<evidence type="ECO:0000313" key="2">
    <source>
        <dbReference type="Proteomes" id="UP001283361"/>
    </source>
</evidence>
<comment type="caution">
    <text evidence="1">The sequence shown here is derived from an EMBL/GenBank/DDBJ whole genome shotgun (WGS) entry which is preliminary data.</text>
</comment>